<protein>
    <submittedName>
        <fullName evidence="1">VSH-1 tail protein</fullName>
    </submittedName>
</protein>
<dbReference type="EMBL" id="CVLB01000003">
    <property type="protein sequence ID" value="CRF35350.1"/>
    <property type="molecule type" value="Genomic_DNA"/>
</dbReference>
<organism evidence="1 2">
    <name type="scientific">Brachyspira suanatina</name>
    <dbReference type="NCBI Taxonomy" id="381802"/>
    <lineage>
        <taxon>Bacteria</taxon>
        <taxon>Pseudomonadati</taxon>
        <taxon>Spirochaetota</taxon>
        <taxon>Spirochaetia</taxon>
        <taxon>Brachyspirales</taxon>
        <taxon>Brachyspiraceae</taxon>
        <taxon>Brachyspira</taxon>
    </lineage>
</organism>
<accession>A0A0G4KA50</accession>
<gene>
    <name evidence="1" type="ORF">BRSU_2595</name>
</gene>
<sequence length="704" mass="81433">MSLEKPENYKEVPALQDGEIVFAEDHNQTIANIEKLKGGKPNEAPVSNIKELKDILDKIITNNSLNASSIYFDNQNAQLKYIKYNFPKFKLDISEKYYIRFFDEKGSQEHSAVIEKQYDGTYRFKSTSTLSNYYCNTAFAGIVSSINGFRTLAGMYSVLSQFFTIDNITTSNLHKEEFIISQIGEKDFELYLTIYNNSLMFIVMPKEYPAPDNPSKIIQEGNYNIYFNIKNRVFNRLDRNIFFSNNFQNPFLRLELIRYENKIKFVGAYRYINNASLICYSPILENYFNIIGSRDELINTDGITSSSGKPKKFGFIRYNNESTTYYLKISNQDGSAIGENEIITFDLTPDKNAEVEVKEKVIETVQDAIEALSDSYNGDFDSEFTEPTEPEIPTEPEEKPIYDFPKFKVEIPETIDFIAGEKQTIAIKKIDDNYFIIFKSVLSFQSDVLLYLYQKDTNLYKLYSIINQFFKTVSDTEETYYDSLEGEIVWESITNLKELQENPPIDKEGNINFDLIETKPLQIKSRFRITNGINSMNTLVIKNETLEDIAPDTICLLTLNIKNRVLKNQDTNIFASSYGFMNIQKKINFYHLRLEQENNTVKLKGQYIRKEGDVGYLIAFYSPIIENYFNLSNISYFDLKNTDGITSSSGKPLKFAFVKTDSDKLEAPSYLLFIRYQDDTDIELGETITFNLTPDKNYTLDVMN</sequence>
<evidence type="ECO:0000313" key="1">
    <source>
        <dbReference type="EMBL" id="CRF35350.1"/>
    </source>
</evidence>
<reference evidence="2" key="1">
    <citation type="submission" date="2015-04" db="EMBL/GenBank/DDBJ databases">
        <authorList>
            <person name="Mushtaq Mamoona"/>
        </authorList>
    </citation>
    <scope>NUCLEOTIDE SEQUENCE [LARGE SCALE GENOMIC DNA]</scope>
    <source>
        <strain evidence="2">AN4859/03</strain>
    </source>
</reference>
<dbReference type="Proteomes" id="UP000043763">
    <property type="component" value="Unassembled WGS sequence"/>
</dbReference>
<name>A0A0G4KA50_9SPIR</name>
<proteinExistence type="predicted"/>
<dbReference type="RefSeq" id="WP_053082772.1">
    <property type="nucleotide sequence ID" value="NZ_CVLB01000003.1"/>
</dbReference>
<keyword evidence="2" id="KW-1185">Reference proteome</keyword>
<evidence type="ECO:0000313" key="2">
    <source>
        <dbReference type="Proteomes" id="UP000043763"/>
    </source>
</evidence>
<dbReference type="OrthoDB" id="307982at2"/>
<dbReference type="AlphaFoldDB" id="A0A0G4KA50"/>